<evidence type="ECO:0000313" key="2">
    <source>
        <dbReference type="Proteomes" id="UP000244956"/>
    </source>
</evidence>
<keyword evidence="2" id="KW-1185">Reference proteome</keyword>
<evidence type="ECO:0000313" key="1">
    <source>
        <dbReference type="EMBL" id="PWE01387.1"/>
    </source>
</evidence>
<dbReference type="InterPro" id="IPR052342">
    <property type="entry name" value="MCH/BMMD"/>
</dbReference>
<accession>A0A2U2BEE4</accession>
<dbReference type="InterPro" id="IPR029069">
    <property type="entry name" value="HotDog_dom_sf"/>
</dbReference>
<dbReference type="Gene3D" id="3.10.129.10">
    <property type="entry name" value="Hotdog Thioesterase"/>
    <property type="match status" value="1"/>
</dbReference>
<protein>
    <recommendedName>
        <fullName evidence="3">Acyl dehydratase</fullName>
    </recommendedName>
</protein>
<dbReference type="EMBL" id="QEWP01000001">
    <property type="protein sequence ID" value="PWE01387.1"/>
    <property type="molecule type" value="Genomic_DNA"/>
</dbReference>
<sequence>MEEFLKPNLRAEYGLDLDKVFVGKEIVSRYNITVDESVLSMWSGFMPTSSYPENSREFAGRLGFHQIFLPYGFLLNLTLSLGVESFAHSSVLKPELKNALYLNPAFPGDTFSCTIKITDIRPAEKPDYTIIESAHLLFNQKGEPVFSLVRVSLFPEFTARKTIPSERKEPFNNNRFKENILARTRSINMENVIFRFKANDLLLHPYVRPVGKSENLFWATYLKNTHPSHYNYQRYQPGEIEVSGGIVLGMVVSIAGREFRQILMQQIDSAFHVHPVFAEDRVGAFSFVREVRQLMPGFEEISIRTFGVRNMDTEQELENVAFPKSLFDYNIQRPADVGQIIDGKCPELKEKVCSVVDWSVLRKVDA</sequence>
<organism evidence="1 2">
    <name type="scientific">Marinilabilia rubra</name>
    <dbReference type="NCBI Taxonomy" id="2162893"/>
    <lineage>
        <taxon>Bacteria</taxon>
        <taxon>Pseudomonadati</taxon>
        <taxon>Bacteroidota</taxon>
        <taxon>Bacteroidia</taxon>
        <taxon>Marinilabiliales</taxon>
        <taxon>Marinilabiliaceae</taxon>
        <taxon>Marinilabilia</taxon>
    </lineage>
</organism>
<gene>
    <name evidence="1" type="ORF">DDZ16_02575</name>
</gene>
<name>A0A2U2BEE4_9BACT</name>
<dbReference type="OrthoDB" id="1111735at2"/>
<proteinExistence type="predicted"/>
<dbReference type="AlphaFoldDB" id="A0A2U2BEE4"/>
<dbReference type="PANTHER" id="PTHR43664">
    <property type="entry name" value="MONOAMINE OXIDASE-RELATED"/>
    <property type="match status" value="1"/>
</dbReference>
<dbReference type="SUPFAM" id="SSF54637">
    <property type="entry name" value="Thioesterase/thiol ester dehydrase-isomerase"/>
    <property type="match status" value="2"/>
</dbReference>
<reference evidence="1 2" key="1">
    <citation type="submission" date="2018-05" db="EMBL/GenBank/DDBJ databases">
        <title>Marinilabilia rubrum sp. nov., isolated from saltern sediment.</title>
        <authorList>
            <person name="Zhang R."/>
        </authorList>
    </citation>
    <scope>NUCLEOTIDE SEQUENCE [LARGE SCALE GENOMIC DNA]</scope>
    <source>
        <strain evidence="1 2">WTE16</strain>
    </source>
</reference>
<dbReference type="PANTHER" id="PTHR43664:SF1">
    <property type="entry name" value="BETA-METHYLMALYL-COA DEHYDRATASE"/>
    <property type="match status" value="1"/>
</dbReference>
<dbReference type="RefSeq" id="WP_109262837.1">
    <property type="nucleotide sequence ID" value="NZ_QEWP01000001.1"/>
</dbReference>
<dbReference type="Proteomes" id="UP000244956">
    <property type="component" value="Unassembled WGS sequence"/>
</dbReference>
<evidence type="ECO:0008006" key="3">
    <source>
        <dbReference type="Google" id="ProtNLM"/>
    </source>
</evidence>
<comment type="caution">
    <text evidence="1">The sequence shown here is derived from an EMBL/GenBank/DDBJ whole genome shotgun (WGS) entry which is preliminary data.</text>
</comment>